<protein>
    <submittedName>
        <fullName evidence="2">(pine wood nematode) hypothetical protein</fullName>
    </submittedName>
</protein>
<feature type="transmembrane region" description="Helical" evidence="1">
    <location>
        <begin position="127"/>
        <end position="153"/>
    </location>
</feature>
<dbReference type="EMBL" id="CAJFDI010000003">
    <property type="protein sequence ID" value="CAD5220041.1"/>
    <property type="molecule type" value="Genomic_DNA"/>
</dbReference>
<dbReference type="WBParaSite" id="BXY_1583500.1">
    <property type="protein sequence ID" value="BXY_1583500.1"/>
    <property type="gene ID" value="BXY_1583500"/>
</dbReference>
<dbReference type="Proteomes" id="UP000659654">
    <property type="component" value="Unassembled WGS sequence"/>
</dbReference>
<keyword evidence="4" id="KW-1185">Reference proteome</keyword>
<name>A0A1I7SS18_BURXY</name>
<evidence type="ECO:0000313" key="5">
    <source>
        <dbReference type="WBParaSite" id="BXY_1583500.1"/>
    </source>
</evidence>
<evidence type="ECO:0000256" key="1">
    <source>
        <dbReference type="SAM" id="Phobius"/>
    </source>
</evidence>
<organism evidence="3 5">
    <name type="scientific">Bursaphelenchus xylophilus</name>
    <name type="common">Pinewood nematode worm</name>
    <name type="synonym">Aphelenchoides xylophilus</name>
    <dbReference type="NCBI Taxonomy" id="6326"/>
    <lineage>
        <taxon>Eukaryota</taxon>
        <taxon>Metazoa</taxon>
        <taxon>Ecdysozoa</taxon>
        <taxon>Nematoda</taxon>
        <taxon>Chromadorea</taxon>
        <taxon>Rhabditida</taxon>
        <taxon>Tylenchina</taxon>
        <taxon>Tylenchomorpha</taxon>
        <taxon>Aphelenchoidea</taxon>
        <taxon>Aphelenchoididae</taxon>
        <taxon>Bursaphelenchus</taxon>
    </lineage>
</organism>
<evidence type="ECO:0000313" key="4">
    <source>
        <dbReference type="Proteomes" id="UP000659654"/>
    </source>
</evidence>
<accession>A0A1I7SS18</accession>
<dbReference type="OrthoDB" id="10524204at2759"/>
<dbReference type="Proteomes" id="UP000582659">
    <property type="component" value="Unassembled WGS sequence"/>
</dbReference>
<dbReference type="EMBL" id="CAJFCV020000003">
    <property type="protein sequence ID" value="CAG9105791.1"/>
    <property type="molecule type" value="Genomic_DNA"/>
</dbReference>
<keyword evidence="1" id="KW-0812">Transmembrane</keyword>
<proteinExistence type="predicted"/>
<feature type="transmembrane region" description="Helical" evidence="1">
    <location>
        <begin position="20"/>
        <end position="41"/>
    </location>
</feature>
<evidence type="ECO:0000313" key="2">
    <source>
        <dbReference type="EMBL" id="CAD5220041.1"/>
    </source>
</evidence>
<dbReference type="AlphaFoldDB" id="A0A1I7SS18"/>
<feature type="transmembrane region" description="Helical" evidence="1">
    <location>
        <begin position="47"/>
        <end position="65"/>
    </location>
</feature>
<reference evidence="2" key="2">
    <citation type="submission" date="2020-09" db="EMBL/GenBank/DDBJ databases">
        <authorList>
            <person name="Kikuchi T."/>
        </authorList>
    </citation>
    <scope>NUCLEOTIDE SEQUENCE</scope>
    <source>
        <strain evidence="2">Ka4C1</strain>
    </source>
</reference>
<sequence>MSEFYSVCQQSVHVHQAAYILALFFCILWTLFVLPITLFCIIKFDLLLAFLGVLVGLPSWLLLIGNRRKTTWCYWPFMVINLLHLIFSVLFAFSIPLIALTETVAPLPKRQASYREPVFDSARTFPLFVYIVFELIFILLCYISYHVFMIVLYSYRYVEDYHHIIRRHKRKQSRISSKTVV</sequence>
<gene>
    <name evidence="2" type="ORF">BXYJ_LOCUS5980</name>
</gene>
<dbReference type="Proteomes" id="UP000095284">
    <property type="component" value="Unplaced"/>
</dbReference>
<keyword evidence="1" id="KW-0472">Membrane</keyword>
<reference evidence="5" key="1">
    <citation type="submission" date="2016-11" db="UniProtKB">
        <authorList>
            <consortium name="WormBaseParasite"/>
        </authorList>
    </citation>
    <scope>IDENTIFICATION</scope>
</reference>
<evidence type="ECO:0000313" key="3">
    <source>
        <dbReference type="Proteomes" id="UP000095284"/>
    </source>
</evidence>
<feature type="transmembrane region" description="Helical" evidence="1">
    <location>
        <begin position="77"/>
        <end position="99"/>
    </location>
</feature>
<keyword evidence="1" id="KW-1133">Transmembrane helix</keyword>